<keyword evidence="4" id="KW-1185">Reference proteome</keyword>
<dbReference type="SUPFAM" id="SSF54452">
    <property type="entry name" value="MHC antigen-recognition domain"/>
    <property type="match status" value="1"/>
</dbReference>
<proteinExistence type="predicted"/>
<feature type="chain" id="PRO_5018596582" description="MHC class II beta chain N-terminal domain-containing protein" evidence="2">
    <location>
        <begin position="31"/>
        <end position="142"/>
    </location>
</feature>
<keyword evidence="1" id="KW-0325">Glycoprotein</keyword>
<dbReference type="Ensembl" id="ENSACIT00000014773.1">
    <property type="protein sequence ID" value="ENSACIP00000014389.1"/>
    <property type="gene ID" value="ENSACIG00000011206.1"/>
</dbReference>
<evidence type="ECO:0000313" key="3">
    <source>
        <dbReference type="Ensembl" id="ENSACIP00000014389.1"/>
    </source>
</evidence>
<dbReference type="GO" id="GO:0042613">
    <property type="term" value="C:MHC class II protein complex"/>
    <property type="evidence" value="ECO:0007669"/>
    <property type="project" value="InterPro"/>
</dbReference>
<dbReference type="InterPro" id="IPR014745">
    <property type="entry name" value="MHC_II_a/b_N"/>
</dbReference>
<name>A0A3Q0RPV1_AMPCI</name>
<dbReference type="Gene3D" id="3.10.320.10">
    <property type="entry name" value="Class II Histocompatibility Antigen, M Beta Chain, Chain B, domain 1"/>
    <property type="match status" value="1"/>
</dbReference>
<protein>
    <recommendedName>
        <fullName evidence="5">MHC class II beta chain N-terminal domain-containing protein</fullName>
    </recommendedName>
</protein>
<accession>A0A3Q0RPV1</accession>
<reference evidence="3" key="2">
    <citation type="submission" date="2025-09" db="UniProtKB">
        <authorList>
            <consortium name="Ensembl"/>
        </authorList>
    </citation>
    <scope>IDENTIFICATION</scope>
</reference>
<evidence type="ECO:0008006" key="5">
    <source>
        <dbReference type="Google" id="ProtNLM"/>
    </source>
</evidence>
<reference evidence="3" key="1">
    <citation type="submission" date="2025-08" db="UniProtKB">
        <authorList>
            <consortium name="Ensembl"/>
        </authorList>
    </citation>
    <scope>IDENTIFICATION</scope>
</reference>
<dbReference type="InterPro" id="IPR011162">
    <property type="entry name" value="MHC_I/II-like_Ag-recog"/>
</dbReference>
<feature type="signal peptide" evidence="2">
    <location>
        <begin position="1"/>
        <end position="30"/>
    </location>
</feature>
<sequence>MGLFAWGTNCVGSAAHFCIFLVLVVQQVLHDPSPPPITCFFLPNKIYITCLRMRKVSKYTLISIFNQNYMMEYNSTRGNWRGFTKFSVDVANGWNVDPYNAVTRAIERKLLCDAGFDILPVLGKTFVFNIVLNQMLNGVLMH</sequence>
<dbReference type="GeneTree" id="ENSGT00940000179255"/>
<keyword evidence="2" id="KW-0732">Signal</keyword>
<evidence type="ECO:0000256" key="2">
    <source>
        <dbReference type="SAM" id="SignalP"/>
    </source>
</evidence>
<dbReference type="Proteomes" id="UP000261340">
    <property type="component" value="Unplaced"/>
</dbReference>
<organism evidence="3 4">
    <name type="scientific">Amphilophus citrinellus</name>
    <name type="common">Midas cichlid</name>
    <name type="synonym">Cichlasoma citrinellum</name>
    <dbReference type="NCBI Taxonomy" id="61819"/>
    <lineage>
        <taxon>Eukaryota</taxon>
        <taxon>Metazoa</taxon>
        <taxon>Chordata</taxon>
        <taxon>Craniata</taxon>
        <taxon>Vertebrata</taxon>
        <taxon>Euteleostomi</taxon>
        <taxon>Actinopterygii</taxon>
        <taxon>Neopterygii</taxon>
        <taxon>Teleostei</taxon>
        <taxon>Neoteleostei</taxon>
        <taxon>Acanthomorphata</taxon>
        <taxon>Ovalentaria</taxon>
        <taxon>Cichlomorphae</taxon>
        <taxon>Cichliformes</taxon>
        <taxon>Cichlidae</taxon>
        <taxon>New World cichlids</taxon>
        <taxon>Cichlasomatinae</taxon>
        <taxon>Heroini</taxon>
        <taxon>Amphilophus</taxon>
    </lineage>
</organism>
<evidence type="ECO:0000256" key="1">
    <source>
        <dbReference type="ARBA" id="ARBA00023180"/>
    </source>
</evidence>
<dbReference type="GO" id="GO:0006955">
    <property type="term" value="P:immune response"/>
    <property type="evidence" value="ECO:0007669"/>
    <property type="project" value="InterPro"/>
</dbReference>
<dbReference type="AlphaFoldDB" id="A0A3Q0RPV1"/>
<evidence type="ECO:0000313" key="4">
    <source>
        <dbReference type="Proteomes" id="UP000261340"/>
    </source>
</evidence>
<dbReference type="GO" id="GO:0019882">
    <property type="term" value="P:antigen processing and presentation"/>
    <property type="evidence" value="ECO:0007669"/>
    <property type="project" value="InterPro"/>
</dbReference>